<reference evidence="2" key="1">
    <citation type="submission" date="2013-07" db="EMBL/GenBank/DDBJ databases">
        <authorList>
            <person name="Geib S."/>
        </authorList>
    </citation>
    <scope>NUCLEOTIDE SEQUENCE</scope>
</reference>
<evidence type="ECO:0000313" key="2">
    <source>
        <dbReference type="EMBL" id="JAB94118.1"/>
    </source>
</evidence>
<accession>W8BAR4</accession>
<feature type="region of interest" description="Disordered" evidence="1">
    <location>
        <begin position="21"/>
        <end position="52"/>
    </location>
</feature>
<proteinExistence type="evidence at transcript level"/>
<sequence length="160" mass="18136">MVYDTIDIAADILDFHLDTSTSKQLQQQQHQQQPNQNLPHSSSNSTLKIPTTKKQQKVFDQLLVNQERENSTNLPFLPRSAENLSWTFFEHVSTLDNQLRGDEELSSPPTNGCHLMTTSPAHTQGNTVTGPPANCLEQPQETIARNHQQNFYNNKNNRAI</sequence>
<reference evidence="2" key="2">
    <citation type="journal article" date="2014" name="BMC Genomics">
        <title>A genomic perspective to assessing quality of mass-reared SIT flies used in Mediterranean fruit fly (Ceratitis capitata) eradication in California.</title>
        <authorList>
            <person name="Calla B."/>
            <person name="Hall B."/>
            <person name="Hou S."/>
            <person name="Geib S.M."/>
        </authorList>
    </citation>
    <scope>NUCLEOTIDE SEQUENCE</scope>
</reference>
<dbReference type="AlphaFoldDB" id="W8BAR4"/>
<protein>
    <submittedName>
        <fullName evidence="2">Uncharacterized protein</fullName>
    </submittedName>
</protein>
<organism evidence="2">
    <name type="scientific">Ceratitis capitata</name>
    <name type="common">Mediterranean fruit fly</name>
    <name type="synonym">Tephritis capitata</name>
    <dbReference type="NCBI Taxonomy" id="7213"/>
    <lineage>
        <taxon>Eukaryota</taxon>
        <taxon>Metazoa</taxon>
        <taxon>Ecdysozoa</taxon>
        <taxon>Arthropoda</taxon>
        <taxon>Hexapoda</taxon>
        <taxon>Insecta</taxon>
        <taxon>Pterygota</taxon>
        <taxon>Neoptera</taxon>
        <taxon>Endopterygota</taxon>
        <taxon>Diptera</taxon>
        <taxon>Brachycera</taxon>
        <taxon>Muscomorpha</taxon>
        <taxon>Tephritoidea</taxon>
        <taxon>Tephritidae</taxon>
        <taxon>Ceratitis</taxon>
        <taxon>Ceratitis</taxon>
    </lineage>
</organism>
<dbReference type="EMBL" id="GAMC01012437">
    <property type="protein sequence ID" value="JAB94118.1"/>
    <property type="molecule type" value="mRNA"/>
</dbReference>
<dbReference type="OrthoDB" id="8053042at2759"/>
<name>W8BAR4_CERCA</name>
<evidence type="ECO:0000256" key="1">
    <source>
        <dbReference type="SAM" id="MobiDB-lite"/>
    </source>
</evidence>
<feature type="compositionally biased region" description="Low complexity" evidence="1">
    <location>
        <begin position="24"/>
        <end position="45"/>
    </location>
</feature>